<dbReference type="SUPFAM" id="SSF51735">
    <property type="entry name" value="NAD(P)-binding Rossmann-fold domains"/>
    <property type="match status" value="1"/>
</dbReference>
<feature type="domain" description="Carrier" evidence="10">
    <location>
        <begin position="1182"/>
        <end position="1258"/>
    </location>
</feature>
<dbReference type="GO" id="GO:0071770">
    <property type="term" value="P:DIM/DIP cell wall layer assembly"/>
    <property type="evidence" value="ECO:0007669"/>
    <property type="project" value="TreeGrafter"/>
</dbReference>
<dbReference type="PROSITE" id="PS00012">
    <property type="entry name" value="PHOSPHOPANTETHEINE"/>
    <property type="match status" value="2"/>
</dbReference>
<evidence type="ECO:0000256" key="7">
    <source>
        <dbReference type="ARBA" id="ARBA00022737"/>
    </source>
</evidence>
<evidence type="ECO:0000256" key="3">
    <source>
        <dbReference type="ARBA" id="ARBA00022450"/>
    </source>
</evidence>
<dbReference type="InterPro" id="IPR016039">
    <property type="entry name" value="Thiolase-like"/>
</dbReference>
<dbReference type="InterPro" id="IPR050091">
    <property type="entry name" value="PKS_NRPS_Biosynth_Enz"/>
</dbReference>
<dbReference type="SUPFAM" id="SSF47336">
    <property type="entry name" value="ACP-like"/>
    <property type="match status" value="2"/>
</dbReference>
<dbReference type="SMART" id="SM00823">
    <property type="entry name" value="PKS_PP"/>
    <property type="match status" value="2"/>
</dbReference>
<dbReference type="InterPro" id="IPR018201">
    <property type="entry name" value="Ketoacyl_synth_AS"/>
</dbReference>
<dbReference type="InterPro" id="IPR014031">
    <property type="entry name" value="Ketoacyl_synth_C"/>
</dbReference>
<dbReference type="PANTHER" id="PTHR43775:SF37">
    <property type="entry name" value="SI:DKEY-61P9.11"/>
    <property type="match status" value="1"/>
</dbReference>
<evidence type="ECO:0000256" key="1">
    <source>
        <dbReference type="ARBA" id="ARBA00004496"/>
    </source>
</evidence>
<dbReference type="Pfam" id="PF22336">
    <property type="entry name" value="RhiE-like_linker"/>
    <property type="match status" value="1"/>
</dbReference>
<dbReference type="PROSITE" id="PS52004">
    <property type="entry name" value="KS3_2"/>
    <property type="match status" value="1"/>
</dbReference>
<evidence type="ECO:0000256" key="8">
    <source>
        <dbReference type="ARBA" id="ARBA00054155"/>
    </source>
</evidence>
<feature type="region of interest" description="Disordered" evidence="9">
    <location>
        <begin position="1"/>
        <end position="29"/>
    </location>
</feature>
<dbReference type="InterPro" id="IPR057326">
    <property type="entry name" value="KR_dom"/>
</dbReference>
<dbReference type="FunFam" id="3.40.47.10:FF:000019">
    <property type="entry name" value="Polyketide synthase type I"/>
    <property type="match status" value="1"/>
</dbReference>
<keyword evidence="6" id="KW-0808">Transferase</keyword>
<dbReference type="InterPro" id="IPR013968">
    <property type="entry name" value="PKS_KR"/>
</dbReference>
<dbReference type="Gene3D" id="1.10.1240.100">
    <property type="match status" value="1"/>
</dbReference>
<feature type="compositionally biased region" description="Polar residues" evidence="9">
    <location>
        <begin position="1"/>
        <end position="15"/>
    </location>
</feature>
<dbReference type="PROSITE" id="PS00606">
    <property type="entry name" value="KS3_1"/>
    <property type="match status" value="1"/>
</dbReference>
<dbReference type="GO" id="GO:0005737">
    <property type="term" value="C:cytoplasm"/>
    <property type="evidence" value="ECO:0007669"/>
    <property type="project" value="UniProtKB-SubCell"/>
</dbReference>
<sequence>MKPNLNQDFDATPSSHAADRRPQAGAGGCVRAPGHVDTAIIGISARYPKAVDWRQFWENLRAGRDCIVEIPPERWDWRAYHDSARGTPGRSYTRWGGFLDGIDRFDPRFFRIAPSEAEHLDPQERLFLESAYLLIEDAGYTPASLSASRRVAVFVGAMNSSYSLLASQWTLANRVSHVFDFHGPSLVVNSACSSSLSAIHLAIESLATGTSEVAIAGGVNLIMHPAHYARLASVGMLSAGSHCRAFGAGADGFVDGEGVGSVLLKPLQRAIEDGDLIYGVIKGSALNAGGRTHGYTVPSPVAQGRLVAEAIERAGFAPHSIGCVEAHGTGTELGDPIEVRGLAEAFGAPVGAAPWCALGSVKSNIGHGEGVAGIAGLTKLLLQMRHGQLAPSLHADTLNPRIDFNGTPFSVQRKLAPWPRPAGHPRRAGVSSFGAGGANAHLLVEEYVAPIVPAPTDADSPALIVLSAANLDRLRAVAQRLLDFLNGEFSSGITLAELAYTLQVGREALAERLGFVADSLGQVRACLAAFLEDREAGRPLLRSSVGQGRAVGSGMLDDESFAQTLRGWIKRGKHELLLKLWGQGEPLDWSLLYRGARPRRVSLPGYPFAGERYWAPAAVRYAGVVCSRRRPAIDPDLLLCQPTWRAASLPAATGRALPHRELWLLGSQARLDDAALPALPIERFRSEQAEPVARCVDLYGQFHARLRARLRDKLSEPLLLQVAILGRDDELLLSGLSSMLRSLGQESRKLSGQLLVMEGGEDRATWQARLDENAVRAHEDWVRYRQGRRETWALQELPPATVEPALPWRARGVYLLSGGAGGLGLLFAEEITRRAEGATVILASRSAPVETRRARLAALAEQGLAIRHAVLDITDAAAVQALVDEIVASYGRLDGVLHLAGVLRDAYLVDQERDRVDQVLAPKLLGALHLDLATRMLPLDCFVLFSSAAALFGNAGQADYASANGFLDAFAVYRQTQGRSGRSLSVNWPLWAEGGMSMDKATEQLLTAGTGIRPMRAATGCRALAHALAGAFPQVLALEGEPVHMRAALLGQSSPVAVATAGDATSPKTSLSCQVRELVAALLKVEPEQIEAGQDIGDYGLDSIGFTHLANQLNLRFGSALRSTDFMELEMASVERIARLLEQKLPALSTGTTPVTRRDRGPSAVPVTPTPRDAGPAAHSDEPLRAQVREAVAALLKVEIEEVDLDLDISDYGVDSIGFTHLANRLNEQQGTRLRATDLLELEQVSVIRIARLLREDPGSRTLLDAVGADASLAVVEGR</sequence>
<dbReference type="GO" id="GO:0005886">
    <property type="term" value="C:plasma membrane"/>
    <property type="evidence" value="ECO:0007669"/>
    <property type="project" value="TreeGrafter"/>
</dbReference>
<dbReference type="InterPro" id="IPR014030">
    <property type="entry name" value="Ketoacyl_synth_N"/>
</dbReference>
<evidence type="ECO:0000256" key="5">
    <source>
        <dbReference type="ARBA" id="ARBA00022553"/>
    </source>
</evidence>
<proteinExistence type="predicted"/>
<keyword evidence="7" id="KW-0677">Repeat</keyword>
<dbReference type="Gene3D" id="3.40.47.10">
    <property type="match status" value="1"/>
</dbReference>
<evidence type="ECO:0000256" key="9">
    <source>
        <dbReference type="SAM" id="MobiDB-lite"/>
    </source>
</evidence>
<dbReference type="AlphaFoldDB" id="A0A2Z4XG05"/>
<dbReference type="InterPro" id="IPR036291">
    <property type="entry name" value="NAD(P)-bd_dom_sf"/>
</dbReference>
<comment type="pathway">
    <text evidence="2">Antibiotic biosynthesis.</text>
</comment>
<dbReference type="Pfam" id="PF00550">
    <property type="entry name" value="PP-binding"/>
    <property type="match status" value="2"/>
</dbReference>
<dbReference type="InterPro" id="IPR020615">
    <property type="entry name" value="Thiolase_acyl_enz_int_AS"/>
</dbReference>
<dbReference type="InterPro" id="IPR009081">
    <property type="entry name" value="PP-bd_ACP"/>
</dbReference>
<dbReference type="PROSITE" id="PS50075">
    <property type="entry name" value="CARRIER"/>
    <property type="match status" value="2"/>
</dbReference>
<dbReference type="GO" id="GO:0004312">
    <property type="term" value="F:fatty acid synthase activity"/>
    <property type="evidence" value="ECO:0007669"/>
    <property type="project" value="TreeGrafter"/>
</dbReference>
<dbReference type="GO" id="GO:0006633">
    <property type="term" value="P:fatty acid biosynthetic process"/>
    <property type="evidence" value="ECO:0007669"/>
    <property type="project" value="InterPro"/>
</dbReference>
<name>A0A2Z4XG05_BURGA</name>
<dbReference type="EMBL" id="MH171092">
    <property type="protein sequence ID" value="AXA20093.1"/>
    <property type="molecule type" value="Genomic_DNA"/>
</dbReference>
<protein>
    <submittedName>
        <fullName evidence="12">Trans-AT PKS LgaD</fullName>
    </submittedName>
</protein>
<accession>A0A2Z4XG05</accession>
<dbReference type="InterPro" id="IPR020841">
    <property type="entry name" value="PKS_Beta-ketoAc_synthase_dom"/>
</dbReference>
<feature type="region of interest" description="Disordered" evidence="9">
    <location>
        <begin position="1149"/>
        <end position="1181"/>
    </location>
</feature>
<dbReference type="Pfam" id="PF02801">
    <property type="entry name" value="Ketoacyl-synt_C"/>
    <property type="match status" value="1"/>
</dbReference>
<reference evidence="12" key="1">
    <citation type="journal article" date="2018" name="Nat. Commun.">
        <title>An antifungal polyketide associated with horizontally acquired genes supports symbiont-mediated defense in Lagria villosa beetles.</title>
        <authorList>
            <person name="Florez L.V."/>
            <person name="Scherlach K."/>
            <person name="Miller I.J."/>
            <person name="Rodrigues A."/>
            <person name="Kwan J.C."/>
            <person name="Hertweck C."/>
            <person name="Kaltenpoth M."/>
        </authorList>
    </citation>
    <scope>NUCLEOTIDE SEQUENCE</scope>
    <source>
        <strain evidence="12">Lv-StB</strain>
    </source>
</reference>
<dbReference type="CDD" id="cd08953">
    <property type="entry name" value="KR_2_SDR_x"/>
    <property type="match status" value="1"/>
</dbReference>
<dbReference type="PANTHER" id="PTHR43775">
    <property type="entry name" value="FATTY ACID SYNTHASE"/>
    <property type="match status" value="1"/>
</dbReference>
<feature type="domain" description="Carrier" evidence="10">
    <location>
        <begin position="1069"/>
        <end position="1145"/>
    </location>
</feature>
<dbReference type="Pfam" id="PF00109">
    <property type="entry name" value="ketoacyl-synt"/>
    <property type="match status" value="1"/>
</dbReference>
<keyword evidence="3" id="KW-0596">Phosphopantetheine</keyword>
<dbReference type="Gene3D" id="3.40.50.720">
    <property type="entry name" value="NAD(P)-binding Rossmann-like Domain"/>
    <property type="match status" value="1"/>
</dbReference>
<evidence type="ECO:0000259" key="10">
    <source>
        <dbReference type="PROSITE" id="PS50075"/>
    </source>
</evidence>
<dbReference type="InterPro" id="IPR006162">
    <property type="entry name" value="Ppantetheine_attach_site"/>
</dbReference>
<evidence type="ECO:0000256" key="2">
    <source>
        <dbReference type="ARBA" id="ARBA00004792"/>
    </source>
</evidence>
<dbReference type="InterPro" id="IPR020806">
    <property type="entry name" value="PKS_PP-bd"/>
</dbReference>
<dbReference type="SMART" id="SM00825">
    <property type="entry name" value="PKS_KS"/>
    <property type="match status" value="1"/>
</dbReference>
<dbReference type="GO" id="GO:0004315">
    <property type="term" value="F:3-oxoacyl-[acyl-carrier-protein] synthase activity"/>
    <property type="evidence" value="ECO:0007669"/>
    <property type="project" value="InterPro"/>
</dbReference>
<keyword evidence="4" id="KW-0963">Cytoplasm</keyword>
<dbReference type="InterPro" id="IPR054514">
    <property type="entry name" value="RhiE-like_linker"/>
</dbReference>
<dbReference type="PROSITE" id="PS00098">
    <property type="entry name" value="THIOLASE_1"/>
    <property type="match status" value="1"/>
</dbReference>
<keyword evidence="5" id="KW-0597">Phosphoprotein</keyword>
<dbReference type="Gene3D" id="1.10.1200.10">
    <property type="entry name" value="ACP-like"/>
    <property type="match status" value="2"/>
</dbReference>
<dbReference type="CDD" id="cd00833">
    <property type="entry name" value="PKS"/>
    <property type="match status" value="1"/>
</dbReference>
<evidence type="ECO:0000256" key="6">
    <source>
        <dbReference type="ARBA" id="ARBA00022679"/>
    </source>
</evidence>
<feature type="domain" description="Ketosynthase family 3 (KS3)" evidence="11">
    <location>
        <begin position="35"/>
        <end position="446"/>
    </location>
</feature>
<organism evidence="12">
    <name type="scientific">Burkholderia gladioli</name>
    <name type="common">Pseudomonas marginata</name>
    <name type="synonym">Phytomonas marginata</name>
    <dbReference type="NCBI Taxonomy" id="28095"/>
    <lineage>
        <taxon>Bacteria</taxon>
        <taxon>Pseudomonadati</taxon>
        <taxon>Pseudomonadota</taxon>
        <taxon>Betaproteobacteria</taxon>
        <taxon>Burkholderiales</taxon>
        <taxon>Burkholderiaceae</taxon>
        <taxon>Burkholderia</taxon>
    </lineage>
</organism>
<dbReference type="InterPro" id="IPR036736">
    <property type="entry name" value="ACP-like_sf"/>
</dbReference>
<evidence type="ECO:0000259" key="11">
    <source>
        <dbReference type="PROSITE" id="PS52004"/>
    </source>
</evidence>
<dbReference type="GO" id="GO:0031177">
    <property type="term" value="F:phosphopantetheine binding"/>
    <property type="evidence" value="ECO:0007669"/>
    <property type="project" value="InterPro"/>
</dbReference>
<evidence type="ECO:0000256" key="4">
    <source>
        <dbReference type="ARBA" id="ARBA00022490"/>
    </source>
</evidence>
<evidence type="ECO:0000313" key="12">
    <source>
        <dbReference type="EMBL" id="AXA20093.1"/>
    </source>
</evidence>
<comment type="function">
    <text evidence="8">Involved in production of the polyketide antibiotic thailandamide.</text>
</comment>
<comment type="subcellular location">
    <subcellularLocation>
        <location evidence="1">Cytoplasm</location>
    </subcellularLocation>
</comment>
<dbReference type="Pfam" id="PF08659">
    <property type="entry name" value="KR"/>
    <property type="match status" value="1"/>
</dbReference>
<dbReference type="SMART" id="SM00822">
    <property type="entry name" value="PKS_KR"/>
    <property type="match status" value="1"/>
</dbReference>
<dbReference type="SUPFAM" id="SSF53901">
    <property type="entry name" value="Thiolase-like"/>
    <property type="match status" value="1"/>
</dbReference>